<dbReference type="EMBL" id="MQUB01000001">
    <property type="protein sequence ID" value="PQB04019.1"/>
    <property type="molecule type" value="Genomic_DNA"/>
</dbReference>
<comment type="caution">
    <text evidence="1">The sequence shown here is derived from an EMBL/GenBank/DDBJ whole genome shotgun (WGS) entry which is preliminary data.</text>
</comment>
<evidence type="ECO:0000313" key="1">
    <source>
        <dbReference type="EMBL" id="PQB04019.1"/>
    </source>
</evidence>
<dbReference type="Proteomes" id="UP000239800">
    <property type="component" value="Unassembled WGS sequence"/>
</dbReference>
<proteinExistence type="predicted"/>
<dbReference type="InterPro" id="IPR054207">
    <property type="entry name" value="DUF6913"/>
</dbReference>
<reference evidence="1 2" key="1">
    <citation type="submission" date="2016-11" db="EMBL/GenBank/DDBJ databases">
        <title>Trade-off between light-utilization and light-protection in marine flavobacteria.</title>
        <authorList>
            <person name="Kumagai Y."/>
        </authorList>
    </citation>
    <scope>NUCLEOTIDE SEQUENCE [LARGE SCALE GENOMIC DNA]</scope>
    <source>
        <strain evidence="1 2">NBRC 107741</strain>
    </source>
</reference>
<organism evidence="1 2">
    <name type="scientific">Aureitalea marina</name>
    <dbReference type="NCBI Taxonomy" id="930804"/>
    <lineage>
        <taxon>Bacteria</taxon>
        <taxon>Pseudomonadati</taxon>
        <taxon>Bacteroidota</taxon>
        <taxon>Flavobacteriia</taxon>
        <taxon>Flavobacteriales</taxon>
        <taxon>Flavobacteriaceae</taxon>
        <taxon>Aureitalea</taxon>
    </lineage>
</organism>
<gene>
    <name evidence="1" type="ORF">BST85_03210</name>
</gene>
<keyword evidence="2" id="KW-1185">Reference proteome</keyword>
<name>A0A2S7KN11_9FLAO</name>
<sequence>MSDRDTSGRNGPVNSLGILVDESIYGDPDEFYELGRRLGIQRKDMRVFVFSSDKHNLPTLRHNQLNMKEFSWSGEIRNQDAVEFLDKPFGLLLGLYKGPHLFLDMLVSRSRARFKVGLSGSDERLFDLLIGLPSWNPLAFQDELTKYLKTLNKIE</sequence>
<evidence type="ECO:0000313" key="2">
    <source>
        <dbReference type="Proteomes" id="UP000239800"/>
    </source>
</evidence>
<dbReference type="AlphaFoldDB" id="A0A2S7KN11"/>
<protein>
    <submittedName>
        <fullName evidence="1">Uncharacterized protein</fullName>
    </submittedName>
</protein>
<accession>A0A2S7KN11</accession>
<dbReference type="Pfam" id="PF21857">
    <property type="entry name" value="DUF6913"/>
    <property type="match status" value="1"/>
</dbReference>